<evidence type="ECO:0000256" key="7">
    <source>
        <dbReference type="SAM" id="Coils"/>
    </source>
</evidence>
<dbReference type="SMART" id="SM00355">
    <property type="entry name" value="ZnF_C2H2"/>
    <property type="match status" value="14"/>
</dbReference>
<feature type="domain" description="C2H2-type" evidence="8">
    <location>
        <begin position="859"/>
        <end position="887"/>
    </location>
</feature>
<feature type="domain" description="C2H2-type" evidence="8">
    <location>
        <begin position="748"/>
        <end position="776"/>
    </location>
</feature>
<reference evidence="11" key="1">
    <citation type="submission" date="2015-05" db="EMBL/GenBank/DDBJ databases">
        <authorList>
            <person name="Wilson R.K."/>
            <person name="Warren W.C."/>
            <person name="Olafson P."/>
        </authorList>
    </citation>
    <scope>NUCLEOTIDE SEQUENCE [LARGE SCALE GENOMIC DNA]</scope>
    <source>
        <strain evidence="11">USDA</strain>
    </source>
</reference>
<protein>
    <submittedName>
        <fullName evidence="10">Uncharacterized protein</fullName>
    </submittedName>
</protein>
<dbReference type="InterPro" id="IPR012934">
    <property type="entry name" value="Znf_AD"/>
</dbReference>
<sequence>MLRHPPPSDYCRLCVKSCKDDQHSLYDETGQANANHDLVSKYFTNAMLNMEWEGRLQYVCGKCWQQILKFHQFQESAIEAQKVAIKEFGEVDKAKSEMNIKEEQQEWHKAQEFVRTEDLMNSAEEQMDWHNAKEFIASTEDSTKATPLTFVIKSEEPLDLNNDYEGMSLQDGHDQLADEEMSHMASSKENASLRQDDDHIDDYSSNNEIPSSSLEHINLCSSDKNVTATKKTVEEFDELVALWRTSLKCEICHQLVASYSQLEEHFRKQHASEVCYLMCCQLKLEYRYNIEQHINYHNAPQQLRCEACCKSYRFVQYLRNHIRKVHTNKGKDKSAKDSETLEGNYRCDKCPKTFATKRNLSKHSSVHKPKSIECNICGKYFSRQRAMLAHMAGHIGEKTHTCSFCPKAFTRRPYLSQHMNASHPQEWKKMQDEAAQSATLKGYRRETRGASVVYVCLHCFKECDKQSAMYYHLRRCRNDNKPVELKEGFRLETRGESKVYVCIHCSRVCDKPTSLHHRYKRCLKGVSIERPLLPFEDNQTTLDSLKLAEIMSMYTCPLCCRLYETKRLLHSHIRRMHQKRPAIINLQTLNSNRQEVEVEDKDNVLNEAANKFLLFNYLIEPTAKGAYRCKVCFKEYENTNSLCNHIASAHSKIAKLEQESMETAENQDDEEEDMANIQLKDHVIRMDSFKRSLTVIYKCKLCPKIYEKKRTMFAHLREIHKQSFQRDSIITRFQVEGQGTDVAPRTKFRCDLCSKEYENQGSIFSHVRTIHKRSTQKLNEATDPTYTKILARLKVPSVEIATPMPPKALYKCPFCPMQYKTNGYLYAHTRSNHKNKFANYNQKKLQYRNLCERSPNGGFRCKICSKLYEKKCSLYGHISRLHPAKFKNGRQVVEENLATSSNTITSVLYRCKFCTKAYDKIYLLNTHLRRTHKKSSKKESLFLKYEVRSDNPPRTQYKCKLCFKEYDNRYSIYRHVTQIHNQDTLYTKIVVTKTTDATNAGPDNHTLNKEEEAEDSLMTAIEGKELKIEEFSPESYTLGNEKMVVNEMPSKFEDATWEEEEFIKSENEFIDL</sequence>
<keyword evidence="4 6" id="KW-0862">Zinc</keyword>
<feature type="domain" description="C2H2-type" evidence="8">
    <location>
        <begin position="400"/>
        <end position="428"/>
    </location>
</feature>
<dbReference type="Gene3D" id="3.30.160.60">
    <property type="entry name" value="Classic Zinc Finger"/>
    <property type="match status" value="8"/>
</dbReference>
<feature type="binding site" evidence="6">
    <location>
        <position position="63"/>
    </location>
    <ligand>
        <name>Zn(2+)</name>
        <dbReference type="ChEBI" id="CHEBI:29105"/>
    </ligand>
</feature>
<dbReference type="EnsemblMetazoa" id="SCAU001775-RB">
    <property type="protein sequence ID" value="SCAU001775-PB"/>
    <property type="gene ID" value="SCAU001775"/>
</dbReference>
<dbReference type="GO" id="GO:0005634">
    <property type="term" value="C:nucleus"/>
    <property type="evidence" value="ECO:0007669"/>
    <property type="project" value="InterPro"/>
</dbReference>
<feature type="domain" description="C2H2-type" evidence="8">
    <location>
        <begin position="345"/>
        <end position="372"/>
    </location>
</feature>
<dbReference type="PANTHER" id="PTHR24379:SF121">
    <property type="entry name" value="C2H2-TYPE DOMAIN-CONTAINING PROTEIN"/>
    <property type="match status" value="1"/>
</dbReference>
<gene>
    <name evidence="10" type="primary">106085847</name>
</gene>
<feature type="domain" description="C2H2-type" evidence="8">
    <location>
        <begin position="697"/>
        <end position="720"/>
    </location>
</feature>
<feature type="binding site" evidence="6">
    <location>
        <position position="60"/>
    </location>
    <ligand>
        <name>Zn(2+)</name>
        <dbReference type="ChEBI" id="CHEBI:29105"/>
    </ligand>
</feature>
<name>A0A1I8NT30_STOCA</name>
<dbReference type="InterPro" id="IPR013087">
    <property type="entry name" value="Znf_C2H2_type"/>
</dbReference>
<dbReference type="Pfam" id="PF07776">
    <property type="entry name" value="zf-AD"/>
    <property type="match status" value="1"/>
</dbReference>
<dbReference type="PROSITE" id="PS00028">
    <property type="entry name" value="ZINC_FINGER_C2H2_1"/>
    <property type="match status" value="13"/>
</dbReference>
<evidence type="ECO:0000256" key="6">
    <source>
        <dbReference type="PROSITE-ProRule" id="PRU01263"/>
    </source>
</evidence>
<dbReference type="STRING" id="35570.A0A1I8NT30"/>
<dbReference type="InterPro" id="IPR036236">
    <property type="entry name" value="Znf_C2H2_sf"/>
</dbReference>
<accession>A0A1I8NT30</accession>
<evidence type="ECO:0000313" key="10">
    <source>
        <dbReference type="EnsemblMetazoa" id="SCAU001775-PC"/>
    </source>
</evidence>
<reference evidence="10" key="2">
    <citation type="submission" date="2020-05" db="UniProtKB">
        <authorList>
            <consortium name="EnsemblMetazoa"/>
        </authorList>
    </citation>
    <scope>IDENTIFICATION</scope>
    <source>
        <strain evidence="10">USDA</strain>
    </source>
</reference>
<feature type="domain" description="C2H2-type" evidence="8">
    <location>
        <begin position="909"/>
        <end position="937"/>
    </location>
</feature>
<feature type="domain" description="C2H2-type" evidence="8">
    <location>
        <begin position="554"/>
        <end position="582"/>
    </location>
</feature>
<keyword evidence="11" id="KW-1185">Reference proteome</keyword>
<dbReference type="GO" id="GO:0000977">
    <property type="term" value="F:RNA polymerase II transcription regulatory region sequence-specific DNA binding"/>
    <property type="evidence" value="ECO:0007669"/>
    <property type="project" value="TreeGrafter"/>
</dbReference>
<dbReference type="PROSITE" id="PS50157">
    <property type="entry name" value="ZINC_FINGER_C2H2_2"/>
    <property type="match status" value="12"/>
</dbReference>
<dbReference type="PANTHER" id="PTHR24379">
    <property type="entry name" value="KRAB AND ZINC FINGER DOMAIN-CONTAINING"/>
    <property type="match status" value="1"/>
</dbReference>
<dbReference type="SUPFAM" id="SSF57667">
    <property type="entry name" value="beta-beta-alpha zinc fingers"/>
    <property type="match status" value="3"/>
</dbReference>
<feature type="coiled-coil region" evidence="7">
    <location>
        <begin position="646"/>
        <end position="673"/>
    </location>
</feature>
<evidence type="ECO:0000259" key="8">
    <source>
        <dbReference type="PROSITE" id="PS50157"/>
    </source>
</evidence>
<evidence type="ECO:0000256" key="5">
    <source>
        <dbReference type="PROSITE-ProRule" id="PRU00042"/>
    </source>
</evidence>
<dbReference type="FunFam" id="3.30.160.60:FF:000446">
    <property type="entry name" value="Zinc finger protein"/>
    <property type="match status" value="1"/>
</dbReference>
<dbReference type="OrthoDB" id="8685330at2759"/>
<dbReference type="PROSITE" id="PS51915">
    <property type="entry name" value="ZAD"/>
    <property type="match status" value="1"/>
</dbReference>
<feature type="domain" description="C2H2-type" evidence="8">
    <location>
        <begin position="303"/>
        <end position="331"/>
    </location>
</feature>
<dbReference type="KEGG" id="scac:106085847"/>
<keyword evidence="1 6" id="KW-0479">Metal-binding</keyword>
<feature type="domain" description="C2H2-type" evidence="8">
    <location>
        <begin position="372"/>
        <end position="399"/>
    </location>
</feature>
<dbReference type="SUPFAM" id="SSF57716">
    <property type="entry name" value="Glucocorticoid receptor-like (DNA-binding domain)"/>
    <property type="match status" value="1"/>
</dbReference>
<feature type="domain" description="C2H2-type" evidence="8">
    <location>
        <begin position="957"/>
        <end position="985"/>
    </location>
</feature>
<evidence type="ECO:0000259" key="9">
    <source>
        <dbReference type="PROSITE" id="PS51915"/>
    </source>
</evidence>
<dbReference type="SMART" id="SM00868">
    <property type="entry name" value="zf-AD"/>
    <property type="match status" value="1"/>
</dbReference>
<feature type="domain" description="ZAD" evidence="9">
    <location>
        <begin position="9"/>
        <end position="87"/>
    </location>
</feature>
<feature type="domain" description="C2H2-type" evidence="8">
    <location>
        <begin position="810"/>
        <end position="838"/>
    </location>
</feature>
<evidence type="ECO:0000256" key="4">
    <source>
        <dbReference type="ARBA" id="ARBA00022833"/>
    </source>
</evidence>
<keyword evidence="7" id="KW-0175">Coiled coil</keyword>
<dbReference type="VEuPathDB" id="VectorBase:SCAU001775"/>
<dbReference type="Gene3D" id="3.40.1800.20">
    <property type="match status" value="1"/>
</dbReference>
<dbReference type="GO" id="GO:0008270">
    <property type="term" value="F:zinc ion binding"/>
    <property type="evidence" value="ECO:0007669"/>
    <property type="project" value="UniProtKB-UniRule"/>
</dbReference>
<dbReference type="AlphaFoldDB" id="A0A1I8NT30"/>
<dbReference type="GO" id="GO:0000981">
    <property type="term" value="F:DNA-binding transcription factor activity, RNA polymerase II-specific"/>
    <property type="evidence" value="ECO:0007669"/>
    <property type="project" value="TreeGrafter"/>
</dbReference>
<feature type="binding site" evidence="6">
    <location>
        <position position="14"/>
    </location>
    <ligand>
        <name>Zn(2+)</name>
        <dbReference type="ChEBI" id="CHEBI:29105"/>
    </ligand>
</feature>
<dbReference type="EnsemblMetazoa" id="SCAU001775-RA">
    <property type="protein sequence ID" value="SCAU001775-PA"/>
    <property type="gene ID" value="SCAU001775"/>
</dbReference>
<evidence type="ECO:0000256" key="2">
    <source>
        <dbReference type="ARBA" id="ARBA00022737"/>
    </source>
</evidence>
<keyword evidence="2" id="KW-0677">Repeat</keyword>
<evidence type="ECO:0000313" key="11">
    <source>
        <dbReference type="Proteomes" id="UP000095300"/>
    </source>
</evidence>
<organism evidence="10 11">
    <name type="scientific">Stomoxys calcitrans</name>
    <name type="common">Stable fly</name>
    <name type="synonym">Conops calcitrans</name>
    <dbReference type="NCBI Taxonomy" id="35570"/>
    <lineage>
        <taxon>Eukaryota</taxon>
        <taxon>Metazoa</taxon>
        <taxon>Ecdysozoa</taxon>
        <taxon>Arthropoda</taxon>
        <taxon>Hexapoda</taxon>
        <taxon>Insecta</taxon>
        <taxon>Pterygota</taxon>
        <taxon>Neoptera</taxon>
        <taxon>Endopterygota</taxon>
        <taxon>Diptera</taxon>
        <taxon>Brachycera</taxon>
        <taxon>Muscomorpha</taxon>
        <taxon>Muscoidea</taxon>
        <taxon>Muscidae</taxon>
        <taxon>Stomoxys</taxon>
    </lineage>
</organism>
<evidence type="ECO:0000256" key="1">
    <source>
        <dbReference type="ARBA" id="ARBA00022723"/>
    </source>
</evidence>
<dbReference type="Proteomes" id="UP000095300">
    <property type="component" value="Unassembled WGS sequence"/>
</dbReference>
<evidence type="ECO:0000256" key="3">
    <source>
        <dbReference type="ARBA" id="ARBA00022771"/>
    </source>
</evidence>
<dbReference type="Pfam" id="PF00096">
    <property type="entry name" value="zf-C2H2"/>
    <property type="match status" value="4"/>
</dbReference>
<dbReference type="EnsemblMetazoa" id="SCAU001775-RC">
    <property type="protein sequence ID" value="SCAU001775-PC"/>
    <property type="gene ID" value="SCAU001775"/>
</dbReference>
<feature type="binding site" evidence="6">
    <location>
        <position position="11"/>
    </location>
    <ligand>
        <name>Zn(2+)</name>
        <dbReference type="ChEBI" id="CHEBI:29105"/>
    </ligand>
</feature>
<proteinExistence type="predicted"/>
<feature type="domain" description="C2H2-type" evidence="8">
    <location>
        <begin position="627"/>
        <end position="651"/>
    </location>
</feature>
<keyword evidence="3 5" id="KW-0863">Zinc-finger</keyword>